<dbReference type="InterPro" id="IPR029056">
    <property type="entry name" value="Ribokinase-like"/>
</dbReference>
<proteinExistence type="predicted"/>
<dbReference type="SUPFAM" id="SSF53613">
    <property type="entry name" value="Ribokinase-like"/>
    <property type="match status" value="1"/>
</dbReference>
<keyword evidence="4" id="KW-0067">ATP-binding</keyword>
<keyword evidence="2" id="KW-0547">Nucleotide-binding</keyword>
<dbReference type="GO" id="GO:0009228">
    <property type="term" value="P:thiamine biosynthetic process"/>
    <property type="evidence" value="ECO:0007669"/>
    <property type="project" value="InterPro"/>
</dbReference>
<dbReference type="PANTHER" id="PTHR20858">
    <property type="entry name" value="PHOSPHOMETHYLPYRIMIDINE KINASE"/>
    <property type="match status" value="1"/>
</dbReference>
<sequence length="278" mass="29210">MNFSHMPCACTIAGSDSGGGAGIQADLKTFAALGVWGCSVITAVTAQNPESVKGIWNMNNSAVACQMEAVMEDFNISAFKCGMLPSSDVIKVVSDCLPDDVPFVLDPVIVSTSGKALSDDSAFNALKNFLVSKSTLITPNIPESCALSGFDRIEDTEDLIAAGKIILDMGAGNVLLKGGHMGGKVSEDLLLSESGIIRFSAERMPYDVHGSGCSLSSAVTAGLSKGLCIEDACREAKIFINSAIKHAFISKSGRHSINPLPINLFLSNNNNYIPKNQN</sequence>
<evidence type="ECO:0000256" key="2">
    <source>
        <dbReference type="ARBA" id="ARBA00022741"/>
    </source>
</evidence>
<dbReference type="Pfam" id="PF08543">
    <property type="entry name" value="Phos_pyr_kin"/>
    <property type="match status" value="1"/>
</dbReference>
<dbReference type="Proteomes" id="UP001218895">
    <property type="component" value="Chromosome"/>
</dbReference>
<keyword evidence="7" id="KW-1185">Reference proteome</keyword>
<keyword evidence="3 6" id="KW-0418">Kinase</keyword>
<dbReference type="PANTHER" id="PTHR20858:SF17">
    <property type="entry name" value="HYDROXYMETHYLPYRIMIDINE_PHOSPHOMETHYLPYRIMIDINE KINASE THI20-RELATED"/>
    <property type="match status" value="1"/>
</dbReference>
<dbReference type="GO" id="GO:0008972">
    <property type="term" value="F:phosphomethylpyrimidine kinase activity"/>
    <property type="evidence" value="ECO:0007669"/>
    <property type="project" value="UniProtKB-EC"/>
</dbReference>
<dbReference type="EC" id="2.7.1.49" evidence="6"/>
<dbReference type="KEGG" id="manq:L1994_05970"/>
<dbReference type="GO" id="GO:0008902">
    <property type="term" value="F:hydroxymethylpyrimidine kinase activity"/>
    <property type="evidence" value="ECO:0007669"/>
    <property type="project" value="UniProtKB-EC"/>
</dbReference>
<dbReference type="InterPro" id="IPR004399">
    <property type="entry name" value="HMP/HMP-P_kinase_dom"/>
</dbReference>
<evidence type="ECO:0000256" key="1">
    <source>
        <dbReference type="ARBA" id="ARBA00022679"/>
    </source>
</evidence>
<accession>A0AAF0FX27</accession>
<evidence type="ECO:0000313" key="7">
    <source>
        <dbReference type="Proteomes" id="UP001218895"/>
    </source>
</evidence>
<organism evidence="6 7">
    <name type="scientific">Methanomicrobium antiquum</name>
    <dbReference type="NCBI Taxonomy" id="487686"/>
    <lineage>
        <taxon>Archaea</taxon>
        <taxon>Methanobacteriati</taxon>
        <taxon>Methanobacteriota</taxon>
        <taxon>Stenosarchaea group</taxon>
        <taxon>Methanomicrobia</taxon>
        <taxon>Methanomicrobiales</taxon>
        <taxon>Methanomicrobiaceae</taxon>
        <taxon>Methanomicrobium</taxon>
    </lineage>
</organism>
<dbReference type="EC" id="2.7.4.7" evidence="6"/>
<gene>
    <name evidence="6" type="primary">thiD</name>
    <name evidence="6" type="ORF">L1994_05970</name>
</gene>
<dbReference type="CDD" id="cd01169">
    <property type="entry name" value="HMPP_kinase"/>
    <property type="match status" value="1"/>
</dbReference>
<dbReference type="GO" id="GO:0005829">
    <property type="term" value="C:cytosol"/>
    <property type="evidence" value="ECO:0007669"/>
    <property type="project" value="TreeGrafter"/>
</dbReference>
<evidence type="ECO:0000256" key="3">
    <source>
        <dbReference type="ARBA" id="ARBA00022777"/>
    </source>
</evidence>
<evidence type="ECO:0000256" key="4">
    <source>
        <dbReference type="ARBA" id="ARBA00022840"/>
    </source>
</evidence>
<feature type="domain" description="Pyridoxamine kinase/Phosphomethylpyrimidine kinase" evidence="5">
    <location>
        <begin position="16"/>
        <end position="255"/>
    </location>
</feature>
<dbReference type="AlphaFoldDB" id="A0AAF0FX27"/>
<keyword evidence="1 6" id="KW-0808">Transferase</keyword>
<dbReference type="NCBIfam" id="TIGR00097">
    <property type="entry name" value="HMP-P_kinase"/>
    <property type="match status" value="1"/>
</dbReference>
<evidence type="ECO:0000313" key="6">
    <source>
        <dbReference type="EMBL" id="WFN37928.1"/>
    </source>
</evidence>
<evidence type="ECO:0000259" key="5">
    <source>
        <dbReference type="Pfam" id="PF08543"/>
    </source>
</evidence>
<dbReference type="GeneID" id="79949926"/>
<protein>
    <submittedName>
        <fullName evidence="6">Bifunctional hydroxymethylpyrimidine kinase/phosphomethylpyrimidine kinase</fullName>
        <ecNumber evidence="6">2.7.1.49</ecNumber>
        <ecNumber evidence="6">2.7.4.7</ecNumber>
    </submittedName>
</protein>
<dbReference type="EMBL" id="CP091092">
    <property type="protein sequence ID" value="WFN37928.1"/>
    <property type="molecule type" value="Genomic_DNA"/>
</dbReference>
<dbReference type="RefSeq" id="WP_278100767.1">
    <property type="nucleotide sequence ID" value="NZ_CP091092.1"/>
</dbReference>
<name>A0AAF0FX27_9EURY</name>
<dbReference type="FunFam" id="3.40.1190.20:FF:000003">
    <property type="entry name" value="Phosphomethylpyrimidine kinase ThiD"/>
    <property type="match status" value="1"/>
</dbReference>
<dbReference type="Gene3D" id="3.40.1190.20">
    <property type="match status" value="1"/>
</dbReference>
<reference evidence="6" key="1">
    <citation type="submission" date="2022-01" db="EMBL/GenBank/DDBJ databases">
        <title>Complete genome of Methanomicrobium antiquum DSM 21220.</title>
        <authorList>
            <person name="Chen S.-C."/>
            <person name="You Y.-T."/>
            <person name="Zhou Y.-Z."/>
            <person name="Lai M.-C."/>
        </authorList>
    </citation>
    <scope>NUCLEOTIDE SEQUENCE</scope>
    <source>
        <strain evidence="6">DSM 21220</strain>
    </source>
</reference>
<dbReference type="InterPro" id="IPR013749">
    <property type="entry name" value="PM/HMP-P_kinase-1"/>
</dbReference>
<dbReference type="GO" id="GO:0005524">
    <property type="term" value="F:ATP binding"/>
    <property type="evidence" value="ECO:0007669"/>
    <property type="project" value="UniProtKB-KW"/>
</dbReference>